<dbReference type="EMBL" id="ASPP01034976">
    <property type="protein sequence ID" value="ETO02761.1"/>
    <property type="molecule type" value="Genomic_DNA"/>
</dbReference>
<organism evidence="2 3">
    <name type="scientific">Reticulomyxa filosa</name>
    <dbReference type="NCBI Taxonomy" id="46433"/>
    <lineage>
        <taxon>Eukaryota</taxon>
        <taxon>Sar</taxon>
        <taxon>Rhizaria</taxon>
        <taxon>Retaria</taxon>
        <taxon>Foraminifera</taxon>
        <taxon>Monothalamids</taxon>
        <taxon>Reticulomyxidae</taxon>
        <taxon>Reticulomyxa</taxon>
    </lineage>
</organism>
<feature type="coiled-coil region" evidence="1">
    <location>
        <begin position="41"/>
        <end position="73"/>
    </location>
</feature>
<proteinExistence type="predicted"/>
<name>X6LN06_RETFI</name>
<reference evidence="2 3" key="1">
    <citation type="journal article" date="2013" name="Curr. Biol.">
        <title>The Genome of the Foraminiferan Reticulomyxa filosa.</title>
        <authorList>
            <person name="Glockner G."/>
            <person name="Hulsmann N."/>
            <person name="Schleicher M."/>
            <person name="Noegel A.A."/>
            <person name="Eichinger L."/>
            <person name="Gallinger C."/>
            <person name="Pawlowski J."/>
            <person name="Sierra R."/>
            <person name="Euteneuer U."/>
            <person name="Pillet L."/>
            <person name="Moustafa A."/>
            <person name="Platzer M."/>
            <person name="Groth M."/>
            <person name="Szafranski K."/>
            <person name="Schliwa M."/>
        </authorList>
    </citation>
    <scope>NUCLEOTIDE SEQUENCE [LARGE SCALE GENOMIC DNA]</scope>
</reference>
<feature type="non-terminal residue" evidence="2">
    <location>
        <position position="200"/>
    </location>
</feature>
<comment type="caution">
    <text evidence="2">The sequence shown here is derived from an EMBL/GenBank/DDBJ whole genome shotgun (WGS) entry which is preliminary data.</text>
</comment>
<evidence type="ECO:0000313" key="2">
    <source>
        <dbReference type="EMBL" id="ETO02761.1"/>
    </source>
</evidence>
<accession>X6LN06</accession>
<gene>
    <name evidence="2" type="ORF">RFI_34652</name>
</gene>
<sequence length="200" mass="23233">MSEQTETSLFKTTVFDIFKSDLSPQQVAESKLSEEEKHIINKILEIKLKKEKLEKEKSEKEHVKKEFSDLNDHLLFVGKITKFISNITGRENKKTKWSIVMDLIKLLTNKTTPTPKQLQDELAKLQSLELSSDENEALQTLIKLKQKNQVLEKKVEDQSSMSMHDDVLDRMLAFNVRSKFPSVAESITEFTVIRQETYKD</sequence>
<keyword evidence="1" id="KW-0175">Coiled coil</keyword>
<evidence type="ECO:0000256" key="1">
    <source>
        <dbReference type="SAM" id="Coils"/>
    </source>
</evidence>
<dbReference type="AlphaFoldDB" id="X6LN06"/>
<evidence type="ECO:0000313" key="3">
    <source>
        <dbReference type="Proteomes" id="UP000023152"/>
    </source>
</evidence>
<feature type="coiled-coil region" evidence="1">
    <location>
        <begin position="134"/>
        <end position="161"/>
    </location>
</feature>
<dbReference type="Proteomes" id="UP000023152">
    <property type="component" value="Unassembled WGS sequence"/>
</dbReference>
<protein>
    <submittedName>
        <fullName evidence="2">Prefoldin subunit</fullName>
    </submittedName>
</protein>
<keyword evidence="3" id="KW-1185">Reference proteome</keyword>